<dbReference type="InterPro" id="IPR003593">
    <property type="entry name" value="AAA+_ATPase"/>
</dbReference>
<dbReference type="PANTHER" id="PTHR43553:SF1">
    <property type="entry name" value="ABC TRANSPORTER I FAMILY MEMBER 11, CHLOROPLASTIC"/>
    <property type="match status" value="1"/>
</dbReference>
<comment type="similarity">
    <text evidence="1">Belongs to the ABC transporter superfamily.</text>
</comment>
<proteinExistence type="inferred from homology"/>
<dbReference type="InterPro" id="IPR050095">
    <property type="entry name" value="ECF_ABC_transporter_ATP-bd"/>
</dbReference>
<dbReference type="GO" id="GO:0042626">
    <property type="term" value="F:ATPase-coupled transmembrane transporter activity"/>
    <property type="evidence" value="ECO:0007669"/>
    <property type="project" value="TreeGrafter"/>
</dbReference>
<keyword evidence="8" id="KW-1185">Reference proteome</keyword>
<dbReference type="SUPFAM" id="SSF52540">
    <property type="entry name" value="P-loop containing nucleoside triphosphate hydrolases"/>
    <property type="match status" value="2"/>
</dbReference>
<feature type="transmembrane region" description="Helical" evidence="5">
    <location>
        <begin position="106"/>
        <end position="125"/>
    </location>
</feature>
<dbReference type="PROSITE" id="PS50893">
    <property type="entry name" value="ABC_TRANSPORTER_2"/>
    <property type="match status" value="2"/>
</dbReference>
<dbReference type="GO" id="GO:0016020">
    <property type="term" value="C:membrane"/>
    <property type="evidence" value="ECO:0007669"/>
    <property type="project" value="InterPro"/>
</dbReference>
<keyword evidence="2" id="KW-0813">Transport</keyword>
<organism evidence="7 8">
    <name type="scientific">Microterricola gilva</name>
    <dbReference type="NCBI Taxonomy" id="393267"/>
    <lineage>
        <taxon>Bacteria</taxon>
        <taxon>Bacillati</taxon>
        <taxon>Actinomycetota</taxon>
        <taxon>Actinomycetes</taxon>
        <taxon>Micrococcales</taxon>
        <taxon>Microbacteriaceae</taxon>
        <taxon>Microterricola</taxon>
    </lineage>
</organism>
<dbReference type="CDD" id="cd03225">
    <property type="entry name" value="ABC_cobalt_CbiO_domain1"/>
    <property type="match status" value="1"/>
</dbReference>
<comment type="caution">
    <text evidence="7">The sequence shown here is derived from an EMBL/GenBank/DDBJ whole genome shotgun (WGS) entry which is preliminary data.</text>
</comment>
<dbReference type="AlphaFoldDB" id="A0A4Q8AM56"/>
<gene>
    <name evidence="7" type="ORF">EV379_1902</name>
</gene>
<sequence length="649" mass="67158">MRFHAAPLRTAAIVAAVFVATRVVYRVVFGGASGGGILLLDLPSIPLAGPFAHVSLFGPVTTGGLWNAAVSALPFAAVILAFGVLSAVVDMRRLFVRGSTRGPLRAISRSLVIAWSTAPALAHAVRRVRRAAALRGERGAAALLVPVFEQTIERALGLAASMEVRGFASTHPAVADATVPLVAMTDVALGHARDRAEILNSLTLTLDAGTLTVLTGPTGSGKSSLLRSIDGLFQHFDGGHQRGRITVAGIDRASTPPRDTATVVGSVAQNVRIGFAAETVREEIGFAHAVRGLPAVVVAERVAEVARSLGIEGLLDRDITALSTGEATLVAIAAAVSGRPALLLVDEPLAELDDAARDTVCRTLDALAHEHGLAVVVAEHHSAPLAPFADRWLTLDGGRAIGSAQPPEPALVEGAAPPTNGAARHPLAELRGLTVSHGAAAIVRDARLGLGTGELVALAGRNGAGKSSLLLAMAMPAAAGHVFVRGDDVATLPARARRSHVALVPERVDELFFHTTVAAECLRADRVDRPDRPTVETFAALLGGDLDLEALLLQHPRDLSAGQQLCLALAIQLAPAPALLLVDEPSRGLDERSRALVGAALRTAAGSGDRAVLIATHDADFARRYTGRTLTLAGGSLDDGTRSPAEVTR</sequence>
<keyword evidence="5" id="KW-1133">Transmembrane helix</keyword>
<dbReference type="Gene3D" id="3.40.50.300">
    <property type="entry name" value="P-loop containing nucleotide triphosphate hydrolases"/>
    <property type="match status" value="2"/>
</dbReference>
<evidence type="ECO:0000256" key="5">
    <source>
        <dbReference type="SAM" id="Phobius"/>
    </source>
</evidence>
<reference evidence="7 8" key="1">
    <citation type="submission" date="2019-02" db="EMBL/GenBank/DDBJ databases">
        <title>Sequencing the genomes of 1000 actinobacteria strains.</title>
        <authorList>
            <person name="Klenk H.-P."/>
        </authorList>
    </citation>
    <scope>NUCLEOTIDE SEQUENCE [LARGE SCALE GENOMIC DNA]</scope>
    <source>
        <strain evidence="7 8">DSM 18319</strain>
    </source>
</reference>
<dbReference type="InterPro" id="IPR003439">
    <property type="entry name" value="ABC_transporter-like_ATP-bd"/>
</dbReference>
<dbReference type="GO" id="GO:0016887">
    <property type="term" value="F:ATP hydrolysis activity"/>
    <property type="evidence" value="ECO:0007669"/>
    <property type="project" value="InterPro"/>
</dbReference>
<dbReference type="Pfam" id="PF00005">
    <property type="entry name" value="ABC_tran"/>
    <property type="match status" value="2"/>
</dbReference>
<dbReference type="EMBL" id="SHLC01000001">
    <property type="protein sequence ID" value="RZU65568.1"/>
    <property type="molecule type" value="Genomic_DNA"/>
</dbReference>
<accession>A0A4Q8AM56</accession>
<evidence type="ECO:0000256" key="4">
    <source>
        <dbReference type="ARBA" id="ARBA00022840"/>
    </source>
</evidence>
<dbReference type="RefSeq" id="WP_130505905.1">
    <property type="nucleotide sequence ID" value="NZ_SHLC01000001.1"/>
</dbReference>
<keyword evidence="5" id="KW-0472">Membrane</keyword>
<dbReference type="PANTHER" id="PTHR43553">
    <property type="entry name" value="HEAVY METAL TRANSPORTER"/>
    <property type="match status" value="1"/>
</dbReference>
<dbReference type="SMART" id="SM00382">
    <property type="entry name" value="AAA"/>
    <property type="match status" value="2"/>
</dbReference>
<feature type="domain" description="ABC transporter" evidence="6">
    <location>
        <begin position="182"/>
        <end position="422"/>
    </location>
</feature>
<keyword evidence="4 7" id="KW-0067">ATP-binding</keyword>
<feature type="domain" description="ABC transporter" evidence="6">
    <location>
        <begin position="428"/>
        <end position="649"/>
    </location>
</feature>
<protein>
    <submittedName>
        <fullName evidence="7">Energy-coupling factor transporter ATP-binding protein EcfA2</fullName>
    </submittedName>
</protein>
<dbReference type="GO" id="GO:0005524">
    <property type="term" value="F:ATP binding"/>
    <property type="evidence" value="ECO:0007669"/>
    <property type="project" value="UniProtKB-KW"/>
</dbReference>
<evidence type="ECO:0000256" key="3">
    <source>
        <dbReference type="ARBA" id="ARBA00022741"/>
    </source>
</evidence>
<evidence type="ECO:0000256" key="1">
    <source>
        <dbReference type="ARBA" id="ARBA00005417"/>
    </source>
</evidence>
<dbReference type="InterPro" id="IPR015856">
    <property type="entry name" value="ABC_transpr_CbiO/EcfA_su"/>
</dbReference>
<keyword evidence="3" id="KW-0547">Nucleotide-binding</keyword>
<dbReference type="Proteomes" id="UP000291483">
    <property type="component" value="Unassembled WGS sequence"/>
</dbReference>
<keyword evidence="5" id="KW-0812">Transmembrane</keyword>
<feature type="transmembrane region" description="Helical" evidence="5">
    <location>
        <begin position="65"/>
        <end position="85"/>
    </location>
</feature>
<name>A0A4Q8AM56_9MICO</name>
<dbReference type="InterPro" id="IPR027417">
    <property type="entry name" value="P-loop_NTPase"/>
</dbReference>
<evidence type="ECO:0000256" key="2">
    <source>
        <dbReference type="ARBA" id="ARBA00022448"/>
    </source>
</evidence>
<evidence type="ECO:0000313" key="8">
    <source>
        <dbReference type="Proteomes" id="UP000291483"/>
    </source>
</evidence>
<evidence type="ECO:0000259" key="6">
    <source>
        <dbReference type="PROSITE" id="PS50893"/>
    </source>
</evidence>
<dbReference type="OrthoDB" id="501320at2"/>
<evidence type="ECO:0000313" key="7">
    <source>
        <dbReference type="EMBL" id="RZU65568.1"/>
    </source>
</evidence>